<evidence type="ECO:0000313" key="1">
    <source>
        <dbReference type="EMBL" id="GIX83193.1"/>
    </source>
</evidence>
<organism evidence="1 2">
    <name type="scientific">Caerostris extrusa</name>
    <name type="common">Bark spider</name>
    <name type="synonym">Caerostris bankana</name>
    <dbReference type="NCBI Taxonomy" id="172846"/>
    <lineage>
        <taxon>Eukaryota</taxon>
        <taxon>Metazoa</taxon>
        <taxon>Ecdysozoa</taxon>
        <taxon>Arthropoda</taxon>
        <taxon>Chelicerata</taxon>
        <taxon>Arachnida</taxon>
        <taxon>Araneae</taxon>
        <taxon>Araneomorphae</taxon>
        <taxon>Entelegynae</taxon>
        <taxon>Araneoidea</taxon>
        <taxon>Araneidae</taxon>
        <taxon>Caerostris</taxon>
    </lineage>
</organism>
<evidence type="ECO:0000313" key="2">
    <source>
        <dbReference type="Proteomes" id="UP001054945"/>
    </source>
</evidence>
<keyword evidence="2" id="KW-1185">Reference proteome</keyword>
<dbReference type="EMBL" id="BPLR01020841">
    <property type="protein sequence ID" value="GIX83193.1"/>
    <property type="molecule type" value="Genomic_DNA"/>
</dbReference>
<dbReference type="AlphaFoldDB" id="A0AAV4NH63"/>
<accession>A0AAV4NH63</accession>
<protein>
    <submittedName>
        <fullName evidence="1">Uncharacterized protein</fullName>
    </submittedName>
</protein>
<name>A0AAV4NH63_CAEEX</name>
<gene>
    <name evidence="1" type="ORF">CEXT_699311</name>
</gene>
<reference evidence="1 2" key="1">
    <citation type="submission" date="2021-06" db="EMBL/GenBank/DDBJ databases">
        <title>Caerostris extrusa draft genome.</title>
        <authorList>
            <person name="Kono N."/>
            <person name="Arakawa K."/>
        </authorList>
    </citation>
    <scope>NUCLEOTIDE SEQUENCE [LARGE SCALE GENOMIC DNA]</scope>
</reference>
<dbReference type="Proteomes" id="UP001054945">
    <property type="component" value="Unassembled WGS sequence"/>
</dbReference>
<proteinExistence type="predicted"/>
<comment type="caution">
    <text evidence="1">The sequence shown here is derived from an EMBL/GenBank/DDBJ whole genome shotgun (WGS) entry which is preliminary data.</text>
</comment>
<sequence length="128" mass="14348">MYLNDSRKSMIRYAGCSEFSQMNPANIHLSQRQCSPFAERGCVCNILKEIPNLLLKNDCPVTEHSARPSRFSAQDSGRLIRLDLSETIIIKCVSDCLCLGLKYTLSFPANNCCGVSCKVQRSFTQLFS</sequence>